<keyword evidence="3" id="KW-1185">Reference proteome</keyword>
<name>A0ABS1N303_9ACTN</name>
<gene>
    <name evidence="2" type="ORF">JK360_34245</name>
</gene>
<accession>A0ABS1N303</accession>
<evidence type="ECO:0000313" key="3">
    <source>
        <dbReference type="Proteomes" id="UP000629371"/>
    </source>
</evidence>
<evidence type="ECO:0000313" key="2">
    <source>
        <dbReference type="EMBL" id="MBL1094319.1"/>
    </source>
</evidence>
<reference evidence="2 3" key="1">
    <citation type="submission" date="2021-01" db="EMBL/GenBank/DDBJ databases">
        <title>WGS of actinomycetes isolated from Thailand.</title>
        <authorList>
            <person name="Thawai C."/>
        </authorList>
    </citation>
    <scope>NUCLEOTIDE SEQUENCE [LARGE SCALE GENOMIC DNA]</scope>
    <source>
        <strain evidence="2 3">CH9-7</strain>
    </source>
</reference>
<sequence length="71" mass="7589">MVTLPRRHIWVKSSYSSQDGGDCLEWSPGYARAHGGVPVRDSKAPDGPSLTFAPAAWVAFVSVVRNGKFGG</sequence>
<dbReference type="Pfam" id="PF04149">
    <property type="entry name" value="DUF397"/>
    <property type="match status" value="1"/>
</dbReference>
<dbReference type="InterPro" id="IPR007278">
    <property type="entry name" value="DUF397"/>
</dbReference>
<dbReference type="Proteomes" id="UP000629371">
    <property type="component" value="Unassembled WGS sequence"/>
</dbReference>
<dbReference type="EMBL" id="JAERRI010000027">
    <property type="protein sequence ID" value="MBL1094319.1"/>
    <property type="molecule type" value="Genomic_DNA"/>
</dbReference>
<evidence type="ECO:0000259" key="1">
    <source>
        <dbReference type="Pfam" id="PF04149"/>
    </source>
</evidence>
<proteinExistence type="predicted"/>
<protein>
    <submittedName>
        <fullName evidence="2">DUF397 domain-containing protein</fullName>
    </submittedName>
</protein>
<comment type="caution">
    <text evidence="2">The sequence shown here is derived from an EMBL/GenBank/DDBJ whole genome shotgun (WGS) entry which is preliminary data.</text>
</comment>
<feature type="domain" description="DUF397" evidence="1">
    <location>
        <begin position="10"/>
        <end position="65"/>
    </location>
</feature>
<organism evidence="2 3">
    <name type="scientific">Streptomyces siderophoricus</name>
    <dbReference type="NCBI Taxonomy" id="2802281"/>
    <lineage>
        <taxon>Bacteria</taxon>
        <taxon>Bacillati</taxon>
        <taxon>Actinomycetota</taxon>
        <taxon>Actinomycetes</taxon>
        <taxon>Kitasatosporales</taxon>
        <taxon>Streptomycetaceae</taxon>
        <taxon>Streptomyces</taxon>
    </lineage>
</organism>